<gene>
    <name evidence="5" type="ORF">PAPYR_5786</name>
</gene>
<accession>A0ABQ8UL13</accession>
<organism evidence="5 6">
    <name type="scientific">Paratrimastix pyriformis</name>
    <dbReference type="NCBI Taxonomy" id="342808"/>
    <lineage>
        <taxon>Eukaryota</taxon>
        <taxon>Metamonada</taxon>
        <taxon>Preaxostyla</taxon>
        <taxon>Paratrimastigidae</taxon>
        <taxon>Paratrimastix</taxon>
    </lineage>
</organism>
<dbReference type="PANTHER" id="PTHR43272">
    <property type="entry name" value="LONG-CHAIN-FATTY-ACID--COA LIGASE"/>
    <property type="match status" value="1"/>
</dbReference>
<dbReference type="Proteomes" id="UP001141327">
    <property type="component" value="Unassembled WGS sequence"/>
</dbReference>
<dbReference type="SUPFAM" id="SSF56801">
    <property type="entry name" value="Acetyl-CoA synthetase-like"/>
    <property type="match status" value="1"/>
</dbReference>
<dbReference type="EMBL" id="JAPMOS010000029">
    <property type="protein sequence ID" value="KAJ4458402.1"/>
    <property type="molecule type" value="Genomic_DNA"/>
</dbReference>
<keyword evidence="2" id="KW-0067">ATP-binding</keyword>
<evidence type="ECO:0000259" key="4">
    <source>
        <dbReference type="Pfam" id="PF00501"/>
    </source>
</evidence>
<dbReference type="InterPro" id="IPR000873">
    <property type="entry name" value="AMP-dep_synth/lig_dom"/>
</dbReference>
<dbReference type="Gene3D" id="3.40.50.12780">
    <property type="entry name" value="N-terminal domain of ligase-like"/>
    <property type="match status" value="1"/>
</dbReference>
<evidence type="ECO:0000256" key="3">
    <source>
        <dbReference type="SAM" id="MobiDB-lite"/>
    </source>
</evidence>
<evidence type="ECO:0000313" key="5">
    <source>
        <dbReference type="EMBL" id="KAJ4458402.1"/>
    </source>
</evidence>
<dbReference type="InterPro" id="IPR020845">
    <property type="entry name" value="AMP-binding_CS"/>
</dbReference>
<sequence length="722" mass="80102">MLNESPIYNSPFAQNPPISLWDPLIRTPFELIEDAVRRFPTLPSLGQRSRLADGTLGPYVWQSFADVQHIRQQIGSALIQLGCRPRDRIGIFAKTCAYFTIVDWACQAFGFISVPLYATLGPDNIPYVINHSNCRVLFVSQENFPLVQEAAPRCPNLLAVIHFGEVNPSAIPETGARVPLTRLPADDNDHLLETYDPTDPRTFGNGLASEQPHIEPPPAGACGPFRVYNIESFKSWGQEFLAPPQPPRPTDVLSIMYTSGTTGVPKGVILQHGNIIATLAAGVVAGFLKFSSTDIYYAYLPLAHVFERIVELGISHFGGRIGYYSGNTKELVKDINFLKPSLFVGVPRVLNTIYESYKQGVAQMGCMAKCLFHAAFRQRLNQQQQNPTQAVQPTTIYDRLVFRKTRAKLGGNLKFILCGSAPLAPSVQRFLQVVLCAPIQCAYSMTETTLSGAIPKYPDYSTMGHCGQVMASISMKLRDCPEMKYYVNDQPPRGEILVRGPAVFHGYYRDPRLSRQAFTADGWLQTGDIGSMLPTGCLQVVDRIKNIFKLAQGEYVAPEYLETVFKQSLSVAQCYVYGEPSQRFVVALIVPSKQPVLKWVAQNAPHLSKLSWEELLKTPEVNAHVMSQLRDQAKIARLNHFEIPASLALLPCPFPEEFVTPTMKFKRVPLRDHYMPILQALYASPEENTPVDVGHPVVAASPSISPSVCCSPSTVEEKPKSE</sequence>
<keyword evidence="6" id="KW-1185">Reference proteome</keyword>
<dbReference type="PROSITE" id="PS00455">
    <property type="entry name" value="AMP_BINDING"/>
    <property type="match status" value="1"/>
</dbReference>
<evidence type="ECO:0000313" key="6">
    <source>
        <dbReference type="Proteomes" id="UP001141327"/>
    </source>
</evidence>
<protein>
    <submittedName>
        <fullName evidence="5">Long chain acyl-CoA synthetase 7</fullName>
    </submittedName>
</protein>
<dbReference type="Pfam" id="PF00501">
    <property type="entry name" value="AMP-binding"/>
    <property type="match status" value="1"/>
</dbReference>
<reference evidence="5" key="1">
    <citation type="journal article" date="2022" name="bioRxiv">
        <title>Genomics of Preaxostyla Flagellates Illuminates Evolutionary Transitions and the Path Towards Mitochondrial Loss.</title>
        <authorList>
            <person name="Novak L.V.F."/>
            <person name="Treitli S.C."/>
            <person name="Pyrih J."/>
            <person name="Halakuc P."/>
            <person name="Pipaliya S.V."/>
            <person name="Vacek V."/>
            <person name="Brzon O."/>
            <person name="Soukal P."/>
            <person name="Eme L."/>
            <person name="Dacks J.B."/>
            <person name="Karnkowska A."/>
            <person name="Elias M."/>
            <person name="Hampl V."/>
        </authorList>
    </citation>
    <scope>NUCLEOTIDE SEQUENCE</scope>
    <source>
        <strain evidence="5">RCP-MX</strain>
    </source>
</reference>
<dbReference type="InterPro" id="IPR042099">
    <property type="entry name" value="ANL_N_sf"/>
</dbReference>
<evidence type="ECO:0000256" key="1">
    <source>
        <dbReference type="ARBA" id="ARBA00022741"/>
    </source>
</evidence>
<keyword evidence="1" id="KW-0547">Nucleotide-binding</keyword>
<feature type="region of interest" description="Disordered" evidence="3">
    <location>
        <begin position="702"/>
        <end position="722"/>
    </location>
</feature>
<proteinExistence type="predicted"/>
<dbReference type="PANTHER" id="PTHR43272:SF33">
    <property type="entry name" value="AMP-BINDING DOMAIN-CONTAINING PROTEIN-RELATED"/>
    <property type="match status" value="1"/>
</dbReference>
<name>A0ABQ8UL13_9EUKA</name>
<comment type="caution">
    <text evidence="5">The sequence shown here is derived from an EMBL/GenBank/DDBJ whole genome shotgun (WGS) entry which is preliminary data.</text>
</comment>
<feature type="domain" description="AMP-dependent synthetase/ligase" evidence="4">
    <location>
        <begin position="53"/>
        <end position="508"/>
    </location>
</feature>
<evidence type="ECO:0000256" key="2">
    <source>
        <dbReference type="ARBA" id="ARBA00022840"/>
    </source>
</evidence>
<feature type="compositionally biased region" description="Low complexity" evidence="3">
    <location>
        <begin position="702"/>
        <end position="714"/>
    </location>
</feature>